<sequence>MVVSLRRKLRIYVLAFSGAGVPRVGIVATACDRRPRFRHRRCTSHAMLTSSKPCDSTQDDRCPVNVCNRLRGSVKVSTCAQSNRGTSLLGRMLFRRFGLLRIVAGSYVVDFS</sequence>
<dbReference type="EMBL" id="JACGCI010000019">
    <property type="protein sequence ID" value="KAF6758309.1"/>
    <property type="molecule type" value="Genomic_DNA"/>
</dbReference>
<evidence type="ECO:0000313" key="1">
    <source>
        <dbReference type="EMBL" id="KAF6758309.1"/>
    </source>
</evidence>
<keyword evidence="2" id="KW-1185">Reference proteome</keyword>
<feature type="non-terminal residue" evidence="1">
    <location>
        <position position="112"/>
    </location>
</feature>
<dbReference type="Proteomes" id="UP000521943">
    <property type="component" value="Unassembled WGS sequence"/>
</dbReference>
<protein>
    <submittedName>
        <fullName evidence="1">Uncharacterized protein</fullName>
    </submittedName>
</protein>
<gene>
    <name evidence="1" type="ORF">DFP72DRAFT_888705</name>
</gene>
<evidence type="ECO:0000313" key="2">
    <source>
        <dbReference type="Proteomes" id="UP000521943"/>
    </source>
</evidence>
<organism evidence="1 2">
    <name type="scientific">Ephemerocybe angulata</name>
    <dbReference type="NCBI Taxonomy" id="980116"/>
    <lineage>
        <taxon>Eukaryota</taxon>
        <taxon>Fungi</taxon>
        <taxon>Dikarya</taxon>
        <taxon>Basidiomycota</taxon>
        <taxon>Agaricomycotina</taxon>
        <taxon>Agaricomycetes</taxon>
        <taxon>Agaricomycetidae</taxon>
        <taxon>Agaricales</taxon>
        <taxon>Agaricineae</taxon>
        <taxon>Psathyrellaceae</taxon>
        <taxon>Ephemerocybe</taxon>
    </lineage>
</organism>
<reference evidence="1 2" key="1">
    <citation type="submission" date="2020-07" db="EMBL/GenBank/DDBJ databases">
        <title>Comparative genomics of pyrophilous fungi reveals a link between fire events and developmental genes.</title>
        <authorList>
            <consortium name="DOE Joint Genome Institute"/>
            <person name="Steindorff A.S."/>
            <person name="Carver A."/>
            <person name="Calhoun S."/>
            <person name="Stillman K."/>
            <person name="Liu H."/>
            <person name="Lipzen A."/>
            <person name="Pangilinan J."/>
            <person name="Labutti K."/>
            <person name="Bruns T.D."/>
            <person name="Grigoriev I.V."/>
        </authorList>
    </citation>
    <scope>NUCLEOTIDE SEQUENCE [LARGE SCALE GENOMIC DNA]</scope>
    <source>
        <strain evidence="1 2">CBS 144469</strain>
    </source>
</reference>
<proteinExistence type="predicted"/>
<name>A0A8H6I5J3_9AGAR</name>
<comment type="caution">
    <text evidence="1">The sequence shown here is derived from an EMBL/GenBank/DDBJ whole genome shotgun (WGS) entry which is preliminary data.</text>
</comment>
<dbReference type="AlphaFoldDB" id="A0A8H6I5J3"/>
<accession>A0A8H6I5J3</accession>